<reference evidence="1 2" key="1">
    <citation type="journal article" date="2019" name="Nat. Ecol. Evol.">
        <title>Megaphylogeny resolves global patterns of mushroom evolution.</title>
        <authorList>
            <person name="Varga T."/>
            <person name="Krizsan K."/>
            <person name="Foldi C."/>
            <person name="Dima B."/>
            <person name="Sanchez-Garcia M."/>
            <person name="Sanchez-Ramirez S."/>
            <person name="Szollosi G.J."/>
            <person name="Szarkandi J.G."/>
            <person name="Papp V."/>
            <person name="Albert L."/>
            <person name="Andreopoulos W."/>
            <person name="Angelini C."/>
            <person name="Antonin V."/>
            <person name="Barry K.W."/>
            <person name="Bougher N.L."/>
            <person name="Buchanan P."/>
            <person name="Buyck B."/>
            <person name="Bense V."/>
            <person name="Catcheside P."/>
            <person name="Chovatia M."/>
            <person name="Cooper J."/>
            <person name="Damon W."/>
            <person name="Desjardin D."/>
            <person name="Finy P."/>
            <person name="Geml J."/>
            <person name="Haridas S."/>
            <person name="Hughes K."/>
            <person name="Justo A."/>
            <person name="Karasinski D."/>
            <person name="Kautmanova I."/>
            <person name="Kiss B."/>
            <person name="Kocsube S."/>
            <person name="Kotiranta H."/>
            <person name="LaButti K.M."/>
            <person name="Lechner B.E."/>
            <person name="Liimatainen K."/>
            <person name="Lipzen A."/>
            <person name="Lukacs Z."/>
            <person name="Mihaltcheva S."/>
            <person name="Morgado L.N."/>
            <person name="Niskanen T."/>
            <person name="Noordeloos M.E."/>
            <person name="Ohm R.A."/>
            <person name="Ortiz-Santana B."/>
            <person name="Ovrebo C."/>
            <person name="Racz N."/>
            <person name="Riley R."/>
            <person name="Savchenko A."/>
            <person name="Shiryaev A."/>
            <person name="Soop K."/>
            <person name="Spirin V."/>
            <person name="Szebenyi C."/>
            <person name="Tomsovsky M."/>
            <person name="Tulloss R.E."/>
            <person name="Uehling J."/>
            <person name="Grigoriev I.V."/>
            <person name="Vagvolgyi C."/>
            <person name="Papp T."/>
            <person name="Martin F.M."/>
            <person name="Miettinen O."/>
            <person name="Hibbett D.S."/>
            <person name="Nagy L.G."/>
        </authorList>
    </citation>
    <scope>NUCLEOTIDE SEQUENCE [LARGE SCALE GENOMIC DNA]</scope>
    <source>
        <strain evidence="1 2">CBS 962.96</strain>
    </source>
</reference>
<dbReference type="Proteomes" id="UP000297245">
    <property type="component" value="Unassembled WGS sequence"/>
</dbReference>
<evidence type="ECO:0000313" key="1">
    <source>
        <dbReference type="EMBL" id="THU76333.1"/>
    </source>
</evidence>
<protein>
    <submittedName>
        <fullName evidence="1">Uncharacterized protein</fullName>
    </submittedName>
</protein>
<accession>A0A4S8KLI0</accession>
<evidence type="ECO:0000313" key="2">
    <source>
        <dbReference type="Proteomes" id="UP000297245"/>
    </source>
</evidence>
<organism evidence="1 2">
    <name type="scientific">Dendrothele bispora (strain CBS 962.96)</name>
    <dbReference type="NCBI Taxonomy" id="1314807"/>
    <lineage>
        <taxon>Eukaryota</taxon>
        <taxon>Fungi</taxon>
        <taxon>Dikarya</taxon>
        <taxon>Basidiomycota</taxon>
        <taxon>Agaricomycotina</taxon>
        <taxon>Agaricomycetes</taxon>
        <taxon>Agaricomycetidae</taxon>
        <taxon>Agaricales</taxon>
        <taxon>Agaricales incertae sedis</taxon>
        <taxon>Dendrothele</taxon>
    </lineage>
</organism>
<dbReference type="EMBL" id="ML180984">
    <property type="protein sequence ID" value="THU76333.1"/>
    <property type="molecule type" value="Genomic_DNA"/>
</dbReference>
<keyword evidence="2" id="KW-1185">Reference proteome</keyword>
<sequence length="276" mass="30728">MTFFVTDSKQQHSSTTCSDVSKQAKAGQDKSVCKVIKFPADRTVICGVSVELGTNTRVNCFGISYSLRRRFLRVSTLSLVKTIETVRLRLYFNGVLTLEPDQTLVRYNPQFPECFREIHPVSPALCLGLFVFGWDNLGWHFVGRSDAMSRTACSARSRRICQLQSSAGMSVCRVVVDGDGGRGKERFDYAVDGDGSRGKEGFDYVVPLLSKKATPCHPFQRILWGGILPHSRQCNLNSLKKYSQLAESVALLESNSTISPLPLIRRTQIALMYPSS</sequence>
<dbReference type="AlphaFoldDB" id="A0A4S8KLI0"/>
<name>A0A4S8KLI0_DENBC</name>
<proteinExistence type="predicted"/>
<gene>
    <name evidence="1" type="ORF">K435DRAFT_900729</name>
</gene>